<keyword evidence="4" id="KW-0805">Transcription regulation</keyword>
<feature type="domain" description="BRK" evidence="8">
    <location>
        <begin position="746"/>
        <end position="790"/>
    </location>
</feature>
<dbReference type="GO" id="GO:0006325">
    <property type="term" value="P:chromatin organization"/>
    <property type="evidence" value="ECO:0007669"/>
    <property type="project" value="UniProtKB-KW"/>
</dbReference>
<evidence type="ECO:0000256" key="4">
    <source>
        <dbReference type="ARBA" id="ARBA00023015"/>
    </source>
</evidence>
<feature type="region of interest" description="Disordered" evidence="7">
    <location>
        <begin position="1012"/>
        <end position="1064"/>
    </location>
</feature>
<accession>A0A0P7WQ44</accession>
<feature type="region of interest" description="Disordered" evidence="7">
    <location>
        <begin position="435"/>
        <end position="464"/>
    </location>
</feature>
<dbReference type="Pfam" id="PF23078">
    <property type="entry name" value="HTH_CHD6-9"/>
    <property type="match status" value="1"/>
</dbReference>
<comment type="caution">
    <text evidence="9">The sequence shown here is derived from an EMBL/GenBank/DDBJ whole genome shotgun (WGS) entry which is preliminary data.</text>
</comment>
<dbReference type="Gene3D" id="3.40.5.120">
    <property type="match status" value="2"/>
</dbReference>
<keyword evidence="6" id="KW-0539">Nucleus</keyword>
<dbReference type="AlphaFoldDB" id="A0A0P7WQ44"/>
<organism evidence="9 10">
    <name type="scientific">Scleropages formosus</name>
    <name type="common">Asian bonytongue</name>
    <name type="synonym">Osteoglossum formosum</name>
    <dbReference type="NCBI Taxonomy" id="113540"/>
    <lineage>
        <taxon>Eukaryota</taxon>
        <taxon>Metazoa</taxon>
        <taxon>Chordata</taxon>
        <taxon>Craniata</taxon>
        <taxon>Vertebrata</taxon>
        <taxon>Euteleostomi</taxon>
        <taxon>Actinopterygii</taxon>
        <taxon>Neopterygii</taxon>
        <taxon>Teleostei</taxon>
        <taxon>Osteoglossocephala</taxon>
        <taxon>Osteoglossomorpha</taxon>
        <taxon>Osteoglossiformes</taxon>
        <taxon>Osteoglossidae</taxon>
        <taxon>Scleropages</taxon>
    </lineage>
</organism>
<dbReference type="SUPFAM" id="SSF160481">
    <property type="entry name" value="BRK domain-like"/>
    <property type="match status" value="2"/>
</dbReference>
<dbReference type="GO" id="GO:0005634">
    <property type="term" value="C:nucleus"/>
    <property type="evidence" value="ECO:0007669"/>
    <property type="project" value="UniProtKB-SubCell"/>
</dbReference>
<dbReference type="FunFam" id="3.40.5.120:FF:000002">
    <property type="entry name" value="chromodomain-helicase-DNA-binding protein 9 isoform X1"/>
    <property type="match status" value="1"/>
</dbReference>
<evidence type="ECO:0000256" key="7">
    <source>
        <dbReference type="SAM" id="MobiDB-lite"/>
    </source>
</evidence>
<evidence type="ECO:0000256" key="6">
    <source>
        <dbReference type="ARBA" id="ARBA00023242"/>
    </source>
</evidence>
<feature type="compositionally biased region" description="Polar residues" evidence="7">
    <location>
        <begin position="578"/>
        <end position="588"/>
    </location>
</feature>
<feature type="region of interest" description="Disordered" evidence="7">
    <location>
        <begin position="515"/>
        <end position="555"/>
    </location>
</feature>
<feature type="compositionally biased region" description="Low complexity" evidence="7">
    <location>
        <begin position="964"/>
        <end position="979"/>
    </location>
</feature>
<evidence type="ECO:0000313" key="10">
    <source>
        <dbReference type="Proteomes" id="UP000034805"/>
    </source>
</evidence>
<dbReference type="EMBL" id="JARO02007753">
    <property type="protein sequence ID" value="KPP63602.1"/>
    <property type="molecule type" value="Genomic_DNA"/>
</dbReference>
<evidence type="ECO:0000256" key="5">
    <source>
        <dbReference type="ARBA" id="ARBA00023163"/>
    </source>
</evidence>
<dbReference type="FunFam" id="3.40.5.120:FF:000003">
    <property type="entry name" value="chromodomain-helicase-DNA-binding protein 9 isoform X1"/>
    <property type="match status" value="1"/>
</dbReference>
<gene>
    <name evidence="9" type="ORF">Z043_118121</name>
</gene>
<dbReference type="InterPro" id="IPR056342">
    <property type="entry name" value="HTH_CHD6-9"/>
</dbReference>
<protein>
    <recommendedName>
        <fullName evidence="8">BRK domain-containing protein</fullName>
    </recommendedName>
</protein>
<dbReference type="InterPro" id="IPR006576">
    <property type="entry name" value="BRK_domain"/>
</dbReference>
<evidence type="ECO:0000259" key="8">
    <source>
        <dbReference type="SMART" id="SM00592"/>
    </source>
</evidence>
<feature type="domain" description="BRK" evidence="8">
    <location>
        <begin position="669"/>
        <end position="718"/>
    </location>
</feature>
<dbReference type="PANTHER" id="PTHR46850:SF1">
    <property type="entry name" value="CHROMODOMAIN-HELICASE-DNA-BINDING PROTEIN 9"/>
    <property type="match status" value="1"/>
</dbReference>
<proteinExistence type="inferred from homology"/>
<feature type="non-terminal residue" evidence="9">
    <location>
        <position position="1"/>
    </location>
</feature>
<dbReference type="Gene3D" id="1.10.10.60">
    <property type="entry name" value="Homeodomain-like"/>
    <property type="match status" value="1"/>
</dbReference>
<feature type="compositionally biased region" description="Basic and acidic residues" evidence="7">
    <location>
        <begin position="516"/>
        <end position="538"/>
    </location>
</feature>
<comment type="subcellular location">
    <subcellularLocation>
        <location evidence="1">Nucleus</location>
    </subcellularLocation>
</comment>
<feature type="compositionally biased region" description="Basic and acidic residues" evidence="7">
    <location>
        <begin position="382"/>
        <end position="402"/>
    </location>
</feature>
<dbReference type="Pfam" id="PF07533">
    <property type="entry name" value="BRK"/>
    <property type="match status" value="2"/>
</dbReference>
<reference evidence="9 10" key="1">
    <citation type="submission" date="2015-08" db="EMBL/GenBank/DDBJ databases">
        <title>The genome of the Asian arowana (Scleropages formosus).</title>
        <authorList>
            <person name="Tan M.H."/>
            <person name="Gan H.M."/>
            <person name="Croft L.J."/>
            <person name="Austin C.M."/>
        </authorList>
    </citation>
    <scope>NUCLEOTIDE SEQUENCE [LARGE SCALE GENOMIC DNA]</scope>
    <source>
        <strain evidence="9">Aro1</strain>
    </source>
</reference>
<name>A0A0P7WQ44_SCLFO</name>
<sequence>YEKYNTIRADPALCFLDRVGRPDEKAIAAEQRANDFIDGLKEGCEIVMCDLELVRSLHRDVDDPEYKPAPALLKDDMEDDASSSGDLVITDAAGEGGAVSEGNSVYWPPPSALTARLRRLITASQRYTKSRQILHIHQAQQTLPAPSCVLLPPSLTLTDPLNPKMAAKMERQQRWTRREEADFYRVVSTFGVVFDPDAARFDWTKFRAMARLHKKTDESLQKYLCAFTAMCRRVCRLPAQDSDFVDPSISIQPITEERASRTLYRIELLRKVREQVLRHPQLYDRLTLCQPGPDLPVWWEPGRHDRDLLIGAAKHGVSRTDYHILRDPELGFTAAQRNYSQQASGPGRASAALLVPQCHGPAAGNTPAGPPRNPDTQVEQDDAVHKEEPTSGDESDGKEQPEHWSPPSGPPTPTGLNDKARSVVVPPVANVKGFDEDSAASLSTTQDETQDSYLTENGLPSSNPFQGGYMLAASYWPKDRVMINRLDSICQVVLKGVWPTARRVYEGNMVSYTTKLLDRPSGPREDPSASPHRSKEGGLKLTFQKQGGPQKRPLEAEEGPLAQQQYLARLQELQSASEASLADFTNPQSVPPQGPTGQMRLNGALDGQPALKKRRGRRKNVEGVDSLLANKSRTPALSDHATQAWCGSAQTTPSVPSLLAYGHTQVPVDAESRVPVINLKDGTRLAGEDAPKRKDLEQWLKEHPGFVADVGAYIPGVSRMQFPDGRPKQKRHRCRNPNKIDVNSLTGEERVQIINRRNARKVGGAFAPPLKDLCRFLQENPEYGVPPEWADVVKQSGYLPESMFDRILTGPIVPEEVSRRGRRPKSMLAKAAAASGGTGAPPLGLNPLLTNGLLPGMDLSSLQALQQNLHSLQSLQLSTGLMGLQGDTSNLAAMFPMMLSGMAGLPNLLGVSGLLSKGQEGPAGTENGKKGSDGSDGGSKAPPLNTPQTSDSKGERTEGQTDDTPASSSTAPRSASTAAAAGTASGSPLAINSLLLSSVLYPGVLLAPGLNLPSTTASQPDQQPQSTQNKRSPSGDVSQEVGPAKGEESVSRRPAPIGAAPQLH</sequence>
<feature type="compositionally biased region" description="Polar residues" evidence="7">
    <location>
        <begin position="440"/>
        <end position="464"/>
    </location>
</feature>
<feature type="region of interest" description="Disordered" evidence="7">
    <location>
        <begin position="916"/>
        <end position="979"/>
    </location>
</feature>
<keyword evidence="3" id="KW-0156">Chromatin regulator</keyword>
<dbReference type="PANTHER" id="PTHR46850">
    <property type="entry name" value="CHROMODOMAIN-HELICASE-DNA-BINDING PROTEIN 9"/>
    <property type="match status" value="1"/>
</dbReference>
<dbReference type="SMART" id="SM00592">
    <property type="entry name" value="BRK"/>
    <property type="match status" value="2"/>
</dbReference>
<feature type="compositionally biased region" description="Polar residues" evidence="7">
    <location>
        <begin position="1012"/>
        <end position="1037"/>
    </location>
</feature>
<dbReference type="InterPro" id="IPR037259">
    <property type="entry name" value="BRK_sf"/>
</dbReference>
<evidence type="ECO:0000256" key="1">
    <source>
        <dbReference type="ARBA" id="ARBA00004123"/>
    </source>
</evidence>
<evidence type="ECO:0000256" key="2">
    <source>
        <dbReference type="ARBA" id="ARBA00007025"/>
    </source>
</evidence>
<evidence type="ECO:0000313" key="9">
    <source>
        <dbReference type="EMBL" id="KPP63602.1"/>
    </source>
</evidence>
<dbReference type="InterPro" id="IPR051493">
    <property type="entry name" value="CHD"/>
</dbReference>
<keyword evidence="5" id="KW-0804">Transcription</keyword>
<evidence type="ECO:0000256" key="3">
    <source>
        <dbReference type="ARBA" id="ARBA00022853"/>
    </source>
</evidence>
<dbReference type="Proteomes" id="UP000034805">
    <property type="component" value="Unassembled WGS sequence"/>
</dbReference>
<comment type="similarity">
    <text evidence="2">Belongs to the SNF2/RAD54 helicase family.</text>
</comment>
<feature type="region of interest" description="Disordered" evidence="7">
    <location>
        <begin position="358"/>
        <end position="419"/>
    </location>
</feature>
<feature type="region of interest" description="Disordered" evidence="7">
    <location>
        <begin position="578"/>
        <end position="627"/>
    </location>
</feature>